<proteinExistence type="predicted"/>
<dbReference type="EMBL" id="CAJVPU010002261">
    <property type="protein sequence ID" value="CAG8497980.1"/>
    <property type="molecule type" value="Genomic_DNA"/>
</dbReference>
<keyword evidence="2" id="KW-1185">Reference proteome</keyword>
<comment type="caution">
    <text evidence="1">The sequence shown here is derived from an EMBL/GenBank/DDBJ whole genome shotgun (WGS) entry which is preliminary data.</text>
</comment>
<evidence type="ECO:0000313" key="2">
    <source>
        <dbReference type="Proteomes" id="UP000789702"/>
    </source>
</evidence>
<reference evidence="1" key="1">
    <citation type="submission" date="2021-06" db="EMBL/GenBank/DDBJ databases">
        <authorList>
            <person name="Kallberg Y."/>
            <person name="Tangrot J."/>
            <person name="Rosling A."/>
        </authorList>
    </citation>
    <scope>NUCLEOTIDE SEQUENCE</scope>
    <source>
        <strain evidence="1">IL203A</strain>
    </source>
</reference>
<sequence>MSESVSLLRTREDLHNPIDYKEQFWRYPTEFNDETNPVSSTKADDSNQSRFVKYAEIILKYNVIEFRHHPNGTEFPVLTLLLFIVFTASDDNDLDLKSCKYRISWTGLFNGYIQRLCENANETVFKKIAFFKGNPDWGLTFSSVDEKINYGYSIKSSFGICLKVIPTLYTAYYDLLNRERDRQYEHDSVSPNGRPDQGPVKIRSQSQFLPSTIH</sequence>
<organism evidence="1 2">
    <name type="scientific">Dentiscutata heterogama</name>
    <dbReference type="NCBI Taxonomy" id="1316150"/>
    <lineage>
        <taxon>Eukaryota</taxon>
        <taxon>Fungi</taxon>
        <taxon>Fungi incertae sedis</taxon>
        <taxon>Mucoromycota</taxon>
        <taxon>Glomeromycotina</taxon>
        <taxon>Glomeromycetes</taxon>
        <taxon>Diversisporales</taxon>
        <taxon>Gigasporaceae</taxon>
        <taxon>Dentiscutata</taxon>
    </lineage>
</organism>
<name>A0ACA9KWR8_9GLOM</name>
<protein>
    <submittedName>
        <fullName evidence="1">4027_t:CDS:1</fullName>
    </submittedName>
</protein>
<accession>A0ACA9KWR8</accession>
<gene>
    <name evidence="1" type="ORF">DHETER_LOCUS2873</name>
</gene>
<evidence type="ECO:0000313" key="1">
    <source>
        <dbReference type="EMBL" id="CAG8497980.1"/>
    </source>
</evidence>
<dbReference type="Proteomes" id="UP000789702">
    <property type="component" value="Unassembled WGS sequence"/>
</dbReference>